<protein>
    <submittedName>
        <fullName evidence="1">Uncharacterized protein</fullName>
    </submittedName>
</protein>
<evidence type="ECO:0000313" key="2">
    <source>
        <dbReference type="Proteomes" id="UP001151760"/>
    </source>
</evidence>
<proteinExistence type="predicted"/>
<dbReference type="Proteomes" id="UP001151760">
    <property type="component" value="Unassembled WGS sequence"/>
</dbReference>
<reference evidence="1" key="2">
    <citation type="submission" date="2022-01" db="EMBL/GenBank/DDBJ databases">
        <authorList>
            <person name="Yamashiro T."/>
            <person name="Shiraishi A."/>
            <person name="Satake H."/>
            <person name="Nakayama K."/>
        </authorList>
    </citation>
    <scope>NUCLEOTIDE SEQUENCE</scope>
</reference>
<dbReference type="CDD" id="cd01670">
    <property type="entry name" value="Death"/>
    <property type="match status" value="1"/>
</dbReference>
<accession>A0ABQ4YEV7</accession>
<dbReference type="EMBL" id="BQNB010010364">
    <property type="protein sequence ID" value="GJS76273.1"/>
    <property type="molecule type" value="Genomic_DNA"/>
</dbReference>
<reference evidence="1" key="1">
    <citation type="journal article" date="2022" name="Int. J. Mol. Sci.">
        <title>Draft Genome of Tanacetum Coccineum: Genomic Comparison of Closely Related Tanacetum-Family Plants.</title>
        <authorList>
            <person name="Yamashiro T."/>
            <person name="Shiraishi A."/>
            <person name="Nakayama K."/>
            <person name="Satake H."/>
        </authorList>
    </citation>
    <scope>NUCLEOTIDE SEQUENCE</scope>
</reference>
<evidence type="ECO:0000313" key="1">
    <source>
        <dbReference type="EMBL" id="GJS76273.1"/>
    </source>
</evidence>
<keyword evidence="2" id="KW-1185">Reference proteome</keyword>
<comment type="caution">
    <text evidence="1">The sequence shown here is derived from an EMBL/GenBank/DDBJ whole genome shotgun (WGS) entry which is preliminary data.</text>
</comment>
<gene>
    <name evidence="1" type="ORF">Tco_0726154</name>
</gene>
<sequence length="177" mass="20253">MGARSRSDTLTLLAIRNIYMSMFDDISSSLICQNLQFCWSQTSHNKSSNKCCTGLHKMAIPNWESQYNVQSCFLDIQLTSLLPWNCFPPEVILHLSRQPTWSVSEKALVLLDNVHSNILLALSDEVFSTWMAFGGNIRDLGSFGEETDKITDLHQDSPRSIVLRAWRRRHRHKVTPS</sequence>
<organism evidence="1 2">
    <name type="scientific">Tanacetum coccineum</name>
    <dbReference type="NCBI Taxonomy" id="301880"/>
    <lineage>
        <taxon>Eukaryota</taxon>
        <taxon>Viridiplantae</taxon>
        <taxon>Streptophyta</taxon>
        <taxon>Embryophyta</taxon>
        <taxon>Tracheophyta</taxon>
        <taxon>Spermatophyta</taxon>
        <taxon>Magnoliopsida</taxon>
        <taxon>eudicotyledons</taxon>
        <taxon>Gunneridae</taxon>
        <taxon>Pentapetalae</taxon>
        <taxon>asterids</taxon>
        <taxon>campanulids</taxon>
        <taxon>Asterales</taxon>
        <taxon>Asteraceae</taxon>
        <taxon>Asteroideae</taxon>
        <taxon>Anthemideae</taxon>
        <taxon>Anthemidinae</taxon>
        <taxon>Tanacetum</taxon>
    </lineage>
</organism>
<name>A0ABQ4YEV7_9ASTR</name>